<evidence type="ECO:0000313" key="3">
    <source>
        <dbReference type="Proteomes" id="UP000799536"/>
    </source>
</evidence>
<keyword evidence="1" id="KW-0732">Signal</keyword>
<dbReference type="Proteomes" id="UP000799536">
    <property type="component" value="Unassembled WGS sequence"/>
</dbReference>
<keyword evidence="3" id="KW-1185">Reference proteome</keyword>
<evidence type="ECO:0000313" key="2">
    <source>
        <dbReference type="EMBL" id="KAF2204660.1"/>
    </source>
</evidence>
<protein>
    <submittedName>
        <fullName evidence="2">Uncharacterized protein</fullName>
    </submittedName>
</protein>
<accession>A0A9P4JT55</accession>
<dbReference type="OrthoDB" id="4148662at2759"/>
<proteinExistence type="predicted"/>
<name>A0A9P4JT55_9PLEO</name>
<dbReference type="AlphaFoldDB" id="A0A9P4JT55"/>
<feature type="signal peptide" evidence="1">
    <location>
        <begin position="1"/>
        <end position="18"/>
    </location>
</feature>
<feature type="chain" id="PRO_5040509592" evidence="1">
    <location>
        <begin position="19"/>
        <end position="148"/>
    </location>
</feature>
<gene>
    <name evidence="2" type="ORF">GQ43DRAFT_364152</name>
</gene>
<dbReference type="EMBL" id="ML993871">
    <property type="protein sequence ID" value="KAF2204660.1"/>
    <property type="molecule type" value="Genomic_DNA"/>
</dbReference>
<evidence type="ECO:0000256" key="1">
    <source>
        <dbReference type="SAM" id="SignalP"/>
    </source>
</evidence>
<comment type="caution">
    <text evidence="2">The sequence shown here is derived from an EMBL/GenBank/DDBJ whole genome shotgun (WGS) entry which is preliminary data.</text>
</comment>
<organism evidence="2 3">
    <name type="scientific">Delitschia confertaspora ATCC 74209</name>
    <dbReference type="NCBI Taxonomy" id="1513339"/>
    <lineage>
        <taxon>Eukaryota</taxon>
        <taxon>Fungi</taxon>
        <taxon>Dikarya</taxon>
        <taxon>Ascomycota</taxon>
        <taxon>Pezizomycotina</taxon>
        <taxon>Dothideomycetes</taxon>
        <taxon>Pleosporomycetidae</taxon>
        <taxon>Pleosporales</taxon>
        <taxon>Delitschiaceae</taxon>
        <taxon>Delitschia</taxon>
    </lineage>
</organism>
<sequence length="148" mass="15796">MKLVSLAIVSSIVVVISASSQKVTLPPAAIRTALPTPSPSAQLCYWDANQLASADVVPCFENSDAKVVSPCCLKGSNCLENNACWDGSTGITYQYGCTDPTYKDPHCPEKCGLDRSKSSISKYLVLPDVRYCEIFSANHGQPHPTGLA</sequence>
<reference evidence="2" key="1">
    <citation type="journal article" date="2020" name="Stud. Mycol.">
        <title>101 Dothideomycetes genomes: a test case for predicting lifestyles and emergence of pathogens.</title>
        <authorList>
            <person name="Haridas S."/>
            <person name="Albert R."/>
            <person name="Binder M."/>
            <person name="Bloem J."/>
            <person name="Labutti K."/>
            <person name="Salamov A."/>
            <person name="Andreopoulos B."/>
            <person name="Baker S."/>
            <person name="Barry K."/>
            <person name="Bills G."/>
            <person name="Bluhm B."/>
            <person name="Cannon C."/>
            <person name="Castanera R."/>
            <person name="Culley D."/>
            <person name="Daum C."/>
            <person name="Ezra D."/>
            <person name="Gonzalez J."/>
            <person name="Henrissat B."/>
            <person name="Kuo A."/>
            <person name="Liang C."/>
            <person name="Lipzen A."/>
            <person name="Lutzoni F."/>
            <person name="Magnuson J."/>
            <person name="Mondo S."/>
            <person name="Nolan M."/>
            <person name="Ohm R."/>
            <person name="Pangilinan J."/>
            <person name="Park H.-J."/>
            <person name="Ramirez L."/>
            <person name="Alfaro M."/>
            <person name="Sun H."/>
            <person name="Tritt A."/>
            <person name="Yoshinaga Y."/>
            <person name="Zwiers L.-H."/>
            <person name="Turgeon B."/>
            <person name="Goodwin S."/>
            <person name="Spatafora J."/>
            <person name="Crous P."/>
            <person name="Grigoriev I."/>
        </authorList>
    </citation>
    <scope>NUCLEOTIDE SEQUENCE</scope>
    <source>
        <strain evidence="2">ATCC 74209</strain>
    </source>
</reference>